<feature type="transmembrane region" description="Helical" evidence="1">
    <location>
        <begin position="48"/>
        <end position="67"/>
    </location>
</feature>
<dbReference type="OrthoDB" id="7061993at2"/>
<dbReference type="SMART" id="SM01080">
    <property type="entry name" value="CHASE2"/>
    <property type="match status" value="1"/>
</dbReference>
<name>A0A1H6F462_9GAMM</name>
<evidence type="ECO:0000256" key="1">
    <source>
        <dbReference type="SAM" id="Phobius"/>
    </source>
</evidence>
<keyword evidence="1" id="KW-0472">Membrane</keyword>
<feature type="transmembrane region" description="Helical" evidence="1">
    <location>
        <begin position="414"/>
        <end position="435"/>
    </location>
</feature>
<sequence length="469" mass="54163">MFIKRIYQNLIRLLLIRVLFQGMSKFIKPTQQHWQTYWQKLNHFQQNIFIGCFITLIITLSHHSAWLQEMENFAMDSMMQVNQSLPRLSATQQNLQFTLLDINETSYRDWGEPFYTPRDKLTTLIRLAAKQQAKIIIVDIDISHAGHQPKADRQLEHFLRQYDDKKSPPLILLRSFYPSLTNPLSNPTNAVKQAQLPKLRPLFFDENRIGNRIFWAQPLFKKTNSDQQVRYWHLLKAGCKAGYEQNPAILLPSYQLLSHALLQNKYDKLSEALQIAAPADCQTLPPDTLEYSDKTLTLSSHSLGERIIYTLTGKETDDLQILPAKDLLKCQNQACANDRIKNRIVVIAASHAYAHDQHATPLGQLSGGLIIINAIKSFSLFGQISPPSAWIKWLIEIVLIISMAWLFSRFHSTTATLLTGSIIMLVLMPLSFYFFKFGIWIDFALPILAMQLHQIFAQWEENLRQKNEE</sequence>
<keyword evidence="4" id="KW-1185">Reference proteome</keyword>
<organism evidence="3 4">
    <name type="scientific">Candidatus Venteria ishoeyi</name>
    <dbReference type="NCBI Taxonomy" id="1899563"/>
    <lineage>
        <taxon>Bacteria</taxon>
        <taxon>Pseudomonadati</taxon>
        <taxon>Pseudomonadota</taxon>
        <taxon>Gammaproteobacteria</taxon>
        <taxon>Thiotrichales</taxon>
        <taxon>Thiotrichaceae</taxon>
        <taxon>Venteria</taxon>
    </lineage>
</organism>
<dbReference type="Pfam" id="PF05226">
    <property type="entry name" value="CHASE2"/>
    <property type="match status" value="1"/>
</dbReference>
<gene>
    <name evidence="3" type="ORF">MBHS_00762</name>
</gene>
<dbReference type="EMBL" id="FMSV02000131">
    <property type="protein sequence ID" value="SEH04910.1"/>
    <property type="molecule type" value="Genomic_DNA"/>
</dbReference>
<dbReference type="Proteomes" id="UP000236724">
    <property type="component" value="Unassembled WGS sequence"/>
</dbReference>
<protein>
    <submittedName>
        <fullName evidence="3">CHASE2 domain protein</fullName>
    </submittedName>
</protein>
<accession>A0A1H6F462</accession>
<dbReference type="RefSeq" id="WP_103918921.1">
    <property type="nucleotide sequence ID" value="NZ_FMSV02000131.1"/>
</dbReference>
<proteinExistence type="predicted"/>
<dbReference type="InterPro" id="IPR007890">
    <property type="entry name" value="CHASE2"/>
</dbReference>
<evidence type="ECO:0000313" key="4">
    <source>
        <dbReference type="Proteomes" id="UP000236724"/>
    </source>
</evidence>
<keyword evidence="1" id="KW-1133">Transmembrane helix</keyword>
<feature type="domain" description="CHASE2" evidence="2">
    <location>
        <begin position="67"/>
        <end position="407"/>
    </location>
</feature>
<reference evidence="3 4" key="1">
    <citation type="submission" date="2016-10" db="EMBL/GenBank/DDBJ databases">
        <authorList>
            <person name="de Groot N.N."/>
        </authorList>
    </citation>
    <scope>NUCLEOTIDE SEQUENCE [LARGE SCALE GENOMIC DNA]</scope>
    <source>
        <strain evidence="3">MBHS1</strain>
    </source>
</reference>
<evidence type="ECO:0000259" key="2">
    <source>
        <dbReference type="SMART" id="SM01080"/>
    </source>
</evidence>
<keyword evidence="1" id="KW-0812">Transmembrane</keyword>
<dbReference type="AlphaFoldDB" id="A0A1H6F462"/>
<evidence type="ECO:0000313" key="3">
    <source>
        <dbReference type="EMBL" id="SEH04910.1"/>
    </source>
</evidence>